<evidence type="ECO:0000313" key="3">
    <source>
        <dbReference type="Proteomes" id="UP001287445"/>
    </source>
</evidence>
<feature type="compositionally biased region" description="Low complexity" evidence="1">
    <location>
        <begin position="1"/>
        <end position="36"/>
    </location>
</feature>
<name>A0AAJ2R154_DELAC</name>
<protein>
    <submittedName>
        <fullName evidence="2">Uncharacterized protein</fullName>
    </submittedName>
</protein>
<accession>A0AAJ2R154</accession>
<organism evidence="2 3">
    <name type="scientific">Delftia acidovorans</name>
    <name type="common">Pseudomonas acidovorans</name>
    <name type="synonym">Comamonas acidovorans</name>
    <dbReference type="NCBI Taxonomy" id="80866"/>
    <lineage>
        <taxon>Bacteria</taxon>
        <taxon>Pseudomonadati</taxon>
        <taxon>Pseudomonadota</taxon>
        <taxon>Betaproteobacteria</taxon>
        <taxon>Burkholderiales</taxon>
        <taxon>Comamonadaceae</taxon>
        <taxon>Delftia</taxon>
    </lineage>
</organism>
<dbReference type="EMBL" id="JAWWMZ010000003">
    <property type="protein sequence ID" value="MDX4953998.1"/>
    <property type="molecule type" value="Genomic_DNA"/>
</dbReference>
<feature type="region of interest" description="Disordered" evidence="1">
    <location>
        <begin position="1"/>
        <end position="41"/>
    </location>
</feature>
<reference evidence="2" key="1">
    <citation type="submission" date="2023-11" db="EMBL/GenBank/DDBJ databases">
        <title>Identification and selenium tolerance of Delftia acidovorans R3-25.</title>
        <authorList>
            <person name="Zhang S."/>
            <person name="Liu Y."/>
            <person name="Guo Y."/>
        </authorList>
    </citation>
    <scope>NUCLEOTIDE SEQUENCE</scope>
    <source>
        <strain evidence="2">R3-25</strain>
    </source>
</reference>
<gene>
    <name evidence="2" type="ORF">SGN30_11310</name>
</gene>
<dbReference type="Proteomes" id="UP001287445">
    <property type="component" value="Unassembled WGS sequence"/>
</dbReference>
<dbReference type="RefSeq" id="WP_063326655.1">
    <property type="nucleotide sequence ID" value="NZ_JAWWMZ010000003.1"/>
</dbReference>
<sequence>MAEVSVGRVSGGVVMQTTRTSASSSSTHSRSSYQTSKTQDTVRHLLTDDGRGTFGPDGTINYAGKFLNIKFVQLDSKTEGYNSDYENALSFEETTMGGNGSDPSFSTMSKGGDRRDTSVSEELLAASTVTVTYAEDFTSAQHHVMNFTPEPVVLDLCPYTTDYIVPGSVRFRWMGHVYEDYDGVLVRDRTSTALGIVAGALDYSSGVARIFDYVVDGPATDLVVESLWTVRQNWTTASIFMRTAAAPIKPSGFVMNLSDATGEQITASAGIDGVISGTHLRGKIDYQSGVVELQFGDYVLDTSLTAAQKTEWWYSADDIGAVQPNRIWRPWPVDPTTLRYNSVSYFYLPLDADVIGLDPVRLPPDGRVPIYRVGSYIVIGHTGTVGPVTVANGQVINCGRVRLSRAYVIGADGQRIQQGWSVDLEAGKITVSDITGWVQPVTFQHRIEEMARVSDVQINGMLAITKQLSHEFPVGSVVSSALMAGTLRARVSLMFDQDNWGNRWQDTVDGAEALASYNDTIAPLIVTNAGALPERWMCRFTSATTFEFIGEHVGNLGPGSTNADFAPINPISGVPYITIRALGWGQGWSAGNVLRINTEGGIAPHALIRTVQPSEAVADDYQFEHLVRGSVDRP</sequence>
<comment type="caution">
    <text evidence="2">The sequence shown here is derived from an EMBL/GenBank/DDBJ whole genome shotgun (WGS) entry which is preliminary data.</text>
</comment>
<feature type="region of interest" description="Disordered" evidence="1">
    <location>
        <begin position="93"/>
        <end position="113"/>
    </location>
</feature>
<evidence type="ECO:0000256" key="1">
    <source>
        <dbReference type="SAM" id="MobiDB-lite"/>
    </source>
</evidence>
<proteinExistence type="predicted"/>
<dbReference type="AlphaFoldDB" id="A0AAJ2R154"/>
<evidence type="ECO:0000313" key="2">
    <source>
        <dbReference type="EMBL" id="MDX4953998.1"/>
    </source>
</evidence>